<evidence type="ECO:0000313" key="3">
    <source>
        <dbReference type="Proteomes" id="UP000645555"/>
    </source>
</evidence>
<organism evidence="2 3">
    <name type="scientific">Streptomyces fructofermentans</name>
    <dbReference type="NCBI Taxonomy" id="152141"/>
    <lineage>
        <taxon>Bacteria</taxon>
        <taxon>Bacillati</taxon>
        <taxon>Actinomycetota</taxon>
        <taxon>Actinomycetes</taxon>
        <taxon>Kitasatosporales</taxon>
        <taxon>Streptomycetaceae</taxon>
        <taxon>Streptomyces</taxon>
    </lineage>
</organism>
<dbReference type="EMBL" id="BMWD01000010">
    <property type="protein sequence ID" value="GGX63331.1"/>
    <property type="molecule type" value="Genomic_DNA"/>
</dbReference>
<gene>
    <name evidence="2" type="ORF">GCM10010515_33740</name>
</gene>
<reference evidence="2" key="1">
    <citation type="journal article" date="2014" name="Int. J. Syst. Evol. Microbiol.">
        <title>Complete genome sequence of Corynebacterium casei LMG S-19264T (=DSM 44701T), isolated from a smear-ripened cheese.</title>
        <authorList>
            <consortium name="US DOE Joint Genome Institute (JGI-PGF)"/>
            <person name="Walter F."/>
            <person name="Albersmeier A."/>
            <person name="Kalinowski J."/>
            <person name="Ruckert C."/>
        </authorList>
    </citation>
    <scope>NUCLEOTIDE SEQUENCE</scope>
    <source>
        <strain evidence="2">JCM 4956</strain>
    </source>
</reference>
<feature type="region of interest" description="Disordered" evidence="1">
    <location>
        <begin position="60"/>
        <end position="84"/>
    </location>
</feature>
<dbReference type="Proteomes" id="UP000645555">
    <property type="component" value="Unassembled WGS sequence"/>
</dbReference>
<feature type="compositionally biased region" description="Acidic residues" evidence="1">
    <location>
        <begin position="30"/>
        <end position="41"/>
    </location>
</feature>
<sequence length="110" mass="11086">MRSPDRVPQRAPRRAKRADTGAAAAGAEPIGEDGEEGEEGENTAALRFVVGRAGAETVGSAGLAAGGAQRSRRPPEVTRTPAVPVPFGMCRTAVLGGTFPVGVVPRAGPA</sequence>
<protein>
    <submittedName>
        <fullName evidence="2">Uncharacterized protein</fullName>
    </submittedName>
</protein>
<comment type="caution">
    <text evidence="2">The sequence shown here is derived from an EMBL/GenBank/DDBJ whole genome shotgun (WGS) entry which is preliminary data.</text>
</comment>
<proteinExistence type="predicted"/>
<reference evidence="2" key="2">
    <citation type="submission" date="2020-09" db="EMBL/GenBank/DDBJ databases">
        <authorList>
            <person name="Sun Q."/>
            <person name="Ohkuma M."/>
        </authorList>
    </citation>
    <scope>NUCLEOTIDE SEQUENCE</scope>
    <source>
        <strain evidence="2">JCM 4956</strain>
    </source>
</reference>
<keyword evidence="3" id="KW-1185">Reference proteome</keyword>
<accession>A0A918KHB7</accession>
<name>A0A918KHB7_9ACTN</name>
<evidence type="ECO:0000313" key="2">
    <source>
        <dbReference type="EMBL" id="GGX63331.1"/>
    </source>
</evidence>
<feature type="region of interest" description="Disordered" evidence="1">
    <location>
        <begin position="1"/>
        <end position="44"/>
    </location>
</feature>
<dbReference type="AlphaFoldDB" id="A0A918KHB7"/>
<evidence type="ECO:0000256" key="1">
    <source>
        <dbReference type="SAM" id="MobiDB-lite"/>
    </source>
</evidence>